<dbReference type="Proteomes" id="UP000182740">
    <property type="component" value="Unassembled WGS sequence"/>
</dbReference>
<feature type="transmembrane region" description="Helical" evidence="1">
    <location>
        <begin position="42"/>
        <end position="62"/>
    </location>
</feature>
<accession>A0A1K1Q2Z3</accession>
<dbReference type="EMBL" id="FPJG01000006">
    <property type="protein sequence ID" value="SFW54272.1"/>
    <property type="molecule type" value="Genomic_DNA"/>
</dbReference>
<protein>
    <submittedName>
        <fullName evidence="2">Uncharacterized protein</fullName>
    </submittedName>
</protein>
<keyword evidence="1" id="KW-0812">Transmembrane</keyword>
<dbReference type="RefSeq" id="WP_072475393.1">
    <property type="nucleotide sequence ID" value="NZ_FPJG01000006.1"/>
</dbReference>
<keyword evidence="1" id="KW-1133">Transmembrane helix</keyword>
<reference evidence="3" key="1">
    <citation type="submission" date="2016-11" db="EMBL/GenBank/DDBJ databases">
        <authorList>
            <person name="Varghese N."/>
            <person name="Submissions S."/>
        </authorList>
    </citation>
    <scope>NUCLEOTIDE SEQUENCE [LARGE SCALE GENOMIC DNA]</scope>
    <source>
        <strain evidence="3">DSM 44671</strain>
    </source>
</reference>
<dbReference type="OrthoDB" id="3620720at2"/>
<evidence type="ECO:0000313" key="2">
    <source>
        <dbReference type="EMBL" id="SFW54272.1"/>
    </source>
</evidence>
<proteinExistence type="predicted"/>
<keyword evidence="1" id="KW-0472">Membrane</keyword>
<organism evidence="2 3">
    <name type="scientific">Amycolatopsis australiensis</name>
    <dbReference type="NCBI Taxonomy" id="546364"/>
    <lineage>
        <taxon>Bacteria</taxon>
        <taxon>Bacillati</taxon>
        <taxon>Actinomycetota</taxon>
        <taxon>Actinomycetes</taxon>
        <taxon>Pseudonocardiales</taxon>
        <taxon>Pseudonocardiaceae</taxon>
        <taxon>Amycolatopsis</taxon>
    </lineage>
</organism>
<evidence type="ECO:0000256" key="1">
    <source>
        <dbReference type="SAM" id="Phobius"/>
    </source>
</evidence>
<dbReference type="STRING" id="546364.SAMN04489730_1306"/>
<name>A0A1K1Q2Z3_9PSEU</name>
<sequence length="232" mass="25027">MSDLERKLAEALREQAGEVAPDLDAAWAQQLRRQHRPRRRRWTVVVAPLAAVLVVLTSVLLATRLNTAPAPPAQPGHELVLAKPEYQQMAGLLVQSAPVALVEFAGQTDRWRAWAFPAQRPRESRLLFCVAALPADQPFDRAGSQFGLSPQCVPFVPAEGTAVLAGYAGETAGPLPPGQAVYLLSAPANRLRLYDAKGGLSQGRWVGRLANSYQVFLADVTPGSPPVRVDVS</sequence>
<evidence type="ECO:0000313" key="3">
    <source>
        <dbReference type="Proteomes" id="UP000182740"/>
    </source>
</evidence>
<dbReference type="AlphaFoldDB" id="A0A1K1Q2Z3"/>
<keyword evidence="3" id="KW-1185">Reference proteome</keyword>
<gene>
    <name evidence="2" type="ORF">SAMN04489730_1306</name>
</gene>